<evidence type="ECO:0000256" key="7">
    <source>
        <dbReference type="ARBA" id="ARBA00034808"/>
    </source>
</evidence>
<dbReference type="Pfam" id="PF01396">
    <property type="entry name" value="Zn_ribbon_Top1"/>
    <property type="match status" value="2"/>
</dbReference>
<dbReference type="EC" id="5.6.2.4" evidence="7"/>
<keyword evidence="3 9" id="KW-0347">Helicase</keyword>
<keyword evidence="1 9" id="KW-0547">Nucleotide-binding</keyword>
<name>A0A1H7E1A8_9RHOB</name>
<evidence type="ECO:0000256" key="1">
    <source>
        <dbReference type="ARBA" id="ARBA00022741"/>
    </source>
</evidence>
<dbReference type="PROSITE" id="PS51198">
    <property type="entry name" value="UVRD_HELICASE_ATP_BIND"/>
    <property type="match status" value="1"/>
</dbReference>
<keyword evidence="12" id="KW-1185">Reference proteome</keyword>
<dbReference type="Gene3D" id="3.40.91.30">
    <property type="match status" value="1"/>
</dbReference>
<accession>A0A1H7E1A8</accession>
<sequence>MSRIAPIKAFASDPNAVRDASIAEFVEAQLVRWKDFFDTVESMPLTPEQRLSVVVDEDATLVLAGAGSGKTSVITAKAAYLVKAEIRKPSELLLLAFAKDAATEMSERIEARCGVPVAARTFHALAYEIIGEVEGEKPPLAPTATDDKAFLSLMKEILRHIVATASDIAQTVIGWFAGFFDDFPTEWDFKTKHEWYAQIESRNLRTLQGETVNSFEELLIANWLFRNGIAYEYEPSYEHKLQKTGRRVYTPDFRLTESGVYIEHFGVRKKRGRDGKEELTTAPYVDRDEYLEGMDWKRQVHAEHETILVETYSWEREEGRLLEALAEKLKPHVTLRPIPDIQIYDRVAEVGVVDSFTSLMGTFLRHFKNGGYRAEDCSDKAQTLKMGKRAEAFLKIFGAVFREYQARLGDRIDFEDMVNRATALVESGRYQSPFRHIPVDEFQDISTGRAKLIQALKRQHSDAKVFAVGDDWQSIYRFAGSDIHIMRNFGAEFGGTYAGAAGVHRTVDLGRTFRSVDKIALAACRFVLRNPAQITKTVIPAGETDEPSIRIAWTRRETGEQTLNEAVSALAATDGKPSILILGRYRFLRPDVGRLQRQNPGATITVKTIHASKGLEADHVIILGADNAKMGFPSMIVDDPLLSLVSPEAEPYSNAEERRVMYVAMTRARWTVTILASEARPSVFVEELMKEPEFGVVVPAEAQKHTHICPSCGGRLLHMPGKDGRDWYRCEHVKLCGSRMPACPACGVGLPVHSQTSGDLVCSDCGETQRACPSCEGGWLVERRGRYGAFLGCVRYPDCDGKAKLQKSA</sequence>
<gene>
    <name evidence="11" type="ORF">SAMN05444007_1219</name>
</gene>
<dbReference type="GO" id="GO:0005829">
    <property type="term" value="C:cytosol"/>
    <property type="evidence" value="ECO:0007669"/>
    <property type="project" value="TreeGrafter"/>
</dbReference>
<evidence type="ECO:0000256" key="5">
    <source>
        <dbReference type="ARBA" id="ARBA00023235"/>
    </source>
</evidence>
<dbReference type="GO" id="GO:0000725">
    <property type="term" value="P:recombinational repair"/>
    <property type="evidence" value="ECO:0007669"/>
    <property type="project" value="TreeGrafter"/>
</dbReference>
<evidence type="ECO:0000256" key="3">
    <source>
        <dbReference type="ARBA" id="ARBA00022806"/>
    </source>
</evidence>
<dbReference type="Gene3D" id="3.40.50.300">
    <property type="entry name" value="P-loop containing nucleotide triphosphate hydrolases"/>
    <property type="match status" value="3"/>
</dbReference>
<dbReference type="Gene3D" id="3.30.65.10">
    <property type="entry name" value="Bacterial Topoisomerase I, domain 1"/>
    <property type="match status" value="1"/>
</dbReference>
<dbReference type="GO" id="GO:0043138">
    <property type="term" value="F:3'-5' DNA helicase activity"/>
    <property type="evidence" value="ECO:0007669"/>
    <property type="project" value="UniProtKB-EC"/>
</dbReference>
<dbReference type="SUPFAM" id="SSF52540">
    <property type="entry name" value="P-loop containing nucleoside triphosphate hydrolases"/>
    <property type="match status" value="1"/>
</dbReference>
<proteinExistence type="predicted"/>
<dbReference type="AlphaFoldDB" id="A0A1H7E1A8"/>
<evidence type="ECO:0000259" key="10">
    <source>
        <dbReference type="PROSITE" id="PS51198"/>
    </source>
</evidence>
<dbReference type="PANTHER" id="PTHR11070">
    <property type="entry name" value="UVRD / RECB / PCRA DNA HELICASE FAMILY MEMBER"/>
    <property type="match status" value="1"/>
</dbReference>
<dbReference type="GO" id="GO:0005524">
    <property type="term" value="F:ATP binding"/>
    <property type="evidence" value="ECO:0007669"/>
    <property type="project" value="UniProtKB-UniRule"/>
</dbReference>
<dbReference type="InterPro" id="IPR000212">
    <property type="entry name" value="DNA_helicase_UvrD/REP"/>
</dbReference>
<keyword evidence="2 9" id="KW-0378">Hydrolase</keyword>
<dbReference type="PANTHER" id="PTHR11070:SF63">
    <property type="entry name" value="DNA HELICASE IV"/>
    <property type="match status" value="1"/>
</dbReference>
<dbReference type="InterPro" id="IPR013498">
    <property type="entry name" value="Topo_IA_Znf"/>
</dbReference>
<dbReference type="GO" id="GO:0003677">
    <property type="term" value="F:DNA binding"/>
    <property type="evidence" value="ECO:0007669"/>
    <property type="project" value="InterPro"/>
</dbReference>
<keyword evidence="5" id="KW-0413">Isomerase</keyword>
<evidence type="ECO:0000256" key="2">
    <source>
        <dbReference type="ARBA" id="ARBA00022801"/>
    </source>
</evidence>
<comment type="catalytic activity">
    <reaction evidence="8">
        <text>ATP + H2O = ADP + phosphate + H(+)</text>
        <dbReference type="Rhea" id="RHEA:13065"/>
        <dbReference type="ChEBI" id="CHEBI:15377"/>
        <dbReference type="ChEBI" id="CHEBI:15378"/>
        <dbReference type="ChEBI" id="CHEBI:30616"/>
        <dbReference type="ChEBI" id="CHEBI:43474"/>
        <dbReference type="ChEBI" id="CHEBI:456216"/>
        <dbReference type="EC" id="5.6.2.4"/>
    </reaction>
</comment>
<evidence type="ECO:0000256" key="8">
    <source>
        <dbReference type="ARBA" id="ARBA00048988"/>
    </source>
</evidence>
<dbReference type="GO" id="GO:0016887">
    <property type="term" value="F:ATP hydrolysis activity"/>
    <property type="evidence" value="ECO:0007669"/>
    <property type="project" value="RHEA"/>
</dbReference>
<dbReference type="GO" id="GO:0005694">
    <property type="term" value="C:chromosome"/>
    <property type="evidence" value="ECO:0007669"/>
    <property type="project" value="InterPro"/>
</dbReference>
<feature type="binding site" evidence="9">
    <location>
        <begin position="64"/>
        <end position="71"/>
    </location>
    <ligand>
        <name>ATP</name>
        <dbReference type="ChEBI" id="CHEBI:30616"/>
    </ligand>
</feature>
<evidence type="ECO:0000313" key="12">
    <source>
        <dbReference type="Proteomes" id="UP000199379"/>
    </source>
</evidence>
<organism evidence="11 12">
    <name type="scientific">Cribrihabitans marinus</name>
    <dbReference type="NCBI Taxonomy" id="1227549"/>
    <lineage>
        <taxon>Bacteria</taxon>
        <taxon>Pseudomonadati</taxon>
        <taxon>Pseudomonadota</taxon>
        <taxon>Alphaproteobacteria</taxon>
        <taxon>Rhodobacterales</taxon>
        <taxon>Paracoccaceae</taxon>
        <taxon>Cribrihabitans</taxon>
    </lineage>
</organism>
<reference evidence="11 12" key="1">
    <citation type="submission" date="2016-10" db="EMBL/GenBank/DDBJ databases">
        <authorList>
            <person name="de Groot N.N."/>
        </authorList>
    </citation>
    <scope>NUCLEOTIDE SEQUENCE [LARGE SCALE GENOMIC DNA]</scope>
    <source>
        <strain evidence="11 12">DSM 29340</strain>
    </source>
</reference>
<keyword evidence="4 9" id="KW-0067">ATP-binding</keyword>
<dbReference type="InterPro" id="IPR027417">
    <property type="entry name" value="P-loop_NTPase"/>
</dbReference>
<dbReference type="GO" id="GO:0003916">
    <property type="term" value="F:DNA topoisomerase activity"/>
    <property type="evidence" value="ECO:0007669"/>
    <property type="project" value="InterPro"/>
</dbReference>
<dbReference type="InterPro" id="IPR014017">
    <property type="entry name" value="DNA_helicase_UvrD-like_C"/>
</dbReference>
<feature type="domain" description="UvrD-like helicase ATP-binding" evidence="10">
    <location>
        <begin position="43"/>
        <end position="516"/>
    </location>
</feature>
<dbReference type="Proteomes" id="UP000199379">
    <property type="component" value="Unassembled WGS sequence"/>
</dbReference>
<evidence type="ECO:0000256" key="9">
    <source>
        <dbReference type="PROSITE-ProRule" id="PRU00560"/>
    </source>
</evidence>
<dbReference type="InterPro" id="IPR014016">
    <property type="entry name" value="UvrD-like_ATP-bd"/>
</dbReference>
<dbReference type="STRING" id="1227549.SAMN05444007_1219"/>
<dbReference type="EMBL" id="FNYD01000021">
    <property type="protein sequence ID" value="SEK07779.1"/>
    <property type="molecule type" value="Genomic_DNA"/>
</dbReference>
<comment type="catalytic activity">
    <reaction evidence="6">
        <text>Couples ATP hydrolysis with the unwinding of duplex DNA by translocating in the 3'-5' direction.</text>
        <dbReference type="EC" id="5.6.2.4"/>
    </reaction>
</comment>
<evidence type="ECO:0000313" key="11">
    <source>
        <dbReference type="EMBL" id="SEK07779.1"/>
    </source>
</evidence>
<evidence type="ECO:0000256" key="6">
    <source>
        <dbReference type="ARBA" id="ARBA00034617"/>
    </source>
</evidence>
<dbReference type="Pfam" id="PF13361">
    <property type="entry name" value="UvrD_C"/>
    <property type="match status" value="1"/>
</dbReference>
<dbReference type="Pfam" id="PF00580">
    <property type="entry name" value="UvrD-helicase"/>
    <property type="match status" value="1"/>
</dbReference>
<protein>
    <recommendedName>
        <fullName evidence="7">DNA 3'-5' helicase</fullName>
        <ecNumber evidence="7">5.6.2.4</ecNumber>
    </recommendedName>
</protein>
<dbReference type="GO" id="GO:0006265">
    <property type="term" value="P:DNA topological change"/>
    <property type="evidence" value="ECO:0007669"/>
    <property type="project" value="InterPro"/>
</dbReference>
<dbReference type="SUPFAM" id="SSF57783">
    <property type="entry name" value="Zinc beta-ribbon"/>
    <property type="match status" value="1"/>
</dbReference>
<evidence type="ECO:0000256" key="4">
    <source>
        <dbReference type="ARBA" id="ARBA00022840"/>
    </source>
</evidence>